<sequence>MLSRTATPLPRLLLARQATLARHASRPDQRRRLWMAASSTSHRLGTAVESSAEAIKQALADRSIMPSPDDACFTLVTNHYRARDLENLPKLVKGAIGTDMHIFGTVVDRVPNFRKVLSPFGVSLLYHASGAGDKTSDRPMLRATPFFFGEEDRARLRTTSVGRWHRKQDQQLERPWNSNFESVSKHAFQASLPQELSEIVGSHVFDMLTSNIVVIACAYRDVPLIMLASDNDSSQVLGVLDRCQGNIILELEDTDAVKKLTNFLNRYRSQAESNRKFDELYIQVFGRDVTSFTFQHPATAFYQVASGDPARGGIAVNTTKEFRVGQQVQFYIRNASKEMERVHHVITGSCETGDSVLLSLHTTPHDVEEMLKDSKIAEDLEKELKVDKMTRGKTSPVFGGSSDQGFIYGPPDFDSNEIWPMKEDVDGRTTTSVAGEGSTECSVPQSYLQLCLYNP</sequence>
<evidence type="ECO:0000313" key="1">
    <source>
        <dbReference type="EMBL" id="KAJ1675383.1"/>
    </source>
</evidence>
<keyword evidence="2" id="KW-1185">Reference proteome</keyword>
<organism evidence="1 2">
    <name type="scientific">Spiromyces aspiralis</name>
    <dbReference type="NCBI Taxonomy" id="68401"/>
    <lineage>
        <taxon>Eukaryota</taxon>
        <taxon>Fungi</taxon>
        <taxon>Fungi incertae sedis</taxon>
        <taxon>Zoopagomycota</taxon>
        <taxon>Kickxellomycotina</taxon>
        <taxon>Kickxellomycetes</taxon>
        <taxon>Kickxellales</taxon>
        <taxon>Kickxellaceae</taxon>
        <taxon>Spiromyces</taxon>
    </lineage>
</organism>
<comment type="caution">
    <text evidence="1">The sequence shown here is derived from an EMBL/GenBank/DDBJ whole genome shotgun (WGS) entry which is preliminary data.</text>
</comment>
<reference evidence="1" key="1">
    <citation type="submission" date="2022-06" db="EMBL/GenBank/DDBJ databases">
        <title>Phylogenomic reconstructions and comparative analyses of Kickxellomycotina fungi.</title>
        <authorList>
            <person name="Reynolds N.K."/>
            <person name="Stajich J.E."/>
            <person name="Barry K."/>
            <person name="Grigoriev I.V."/>
            <person name="Crous P."/>
            <person name="Smith M.E."/>
        </authorList>
    </citation>
    <scope>NUCLEOTIDE SEQUENCE</scope>
    <source>
        <strain evidence="1">RSA 2271</strain>
    </source>
</reference>
<evidence type="ECO:0000313" key="2">
    <source>
        <dbReference type="Proteomes" id="UP001145114"/>
    </source>
</evidence>
<dbReference type="EMBL" id="JAMZIH010005333">
    <property type="protein sequence ID" value="KAJ1675383.1"/>
    <property type="molecule type" value="Genomic_DNA"/>
</dbReference>
<proteinExistence type="predicted"/>
<gene>
    <name evidence="1" type="ORF">EV182_001374</name>
</gene>
<name>A0ACC1HJS1_9FUNG</name>
<dbReference type="Proteomes" id="UP001145114">
    <property type="component" value="Unassembled WGS sequence"/>
</dbReference>
<accession>A0ACC1HJS1</accession>
<protein>
    <submittedName>
        <fullName evidence="1">Uncharacterized protein</fullName>
    </submittedName>
</protein>